<reference evidence="3" key="1">
    <citation type="submission" date="2020-09" db="EMBL/GenBank/DDBJ databases">
        <authorList>
            <person name="Kikuchi T."/>
        </authorList>
    </citation>
    <scope>NUCLEOTIDE SEQUENCE</scope>
    <source>
        <strain evidence="3">SH1</strain>
    </source>
</reference>
<dbReference type="GO" id="GO:0098793">
    <property type="term" value="C:presynapse"/>
    <property type="evidence" value="ECO:0007669"/>
    <property type="project" value="GOC"/>
</dbReference>
<evidence type="ECO:0000313" key="4">
    <source>
        <dbReference type="Proteomes" id="UP000614601"/>
    </source>
</evidence>
<dbReference type="Proteomes" id="UP000614601">
    <property type="component" value="Unassembled WGS sequence"/>
</dbReference>
<dbReference type="PANTHER" id="PTHR11200">
    <property type="entry name" value="INOSITOL 5-PHOSPHATASE"/>
    <property type="match status" value="1"/>
</dbReference>
<dbReference type="Proteomes" id="UP000783686">
    <property type="component" value="Unassembled WGS sequence"/>
</dbReference>
<dbReference type="PANTHER" id="PTHR11200:SF295">
    <property type="entry name" value="INOSITOL POLYPHOSPHATE 5-PHOSPHATASE"/>
    <property type="match status" value="1"/>
</dbReference>
<dbReference type="InterPro" id="IPR000300">
    <property type="entry name" value="IPPc"/>
</dbReference>
<comment type="similarity">
    <text evidence="1">Belongs to the inositol 1,4,5-trisphosphate 5-phosphatase type II family.</text>
</comment>
<dbReference type="GO" id="GO:0046856">
    <property type="term" value="P:phosphatidylinositol dephosphorylation"/>
    <property type="evidence" value="ECO:0007669"/>
    <property type="project" value="InterPro"/>
</dbReference>
<dbReference type="EMBL" id="CAJFDH010000003">
    <property type="protein sequence ID" value="CAD5215038.1"/>
    <property type="molecule type" value="Genomic_DNA"/>
</dbReference>
<proteinExistence type="inferred from homology"/>
<dbReference type="EMBL" id="CAJFCW020000003">
    <property type="protein sequence ID" value="CAG9103520.1"/>
    <property type="molecule type" value="Genomic_DNA"/>
</dbReference>
<dbReference type="Gene3D" id="3.60.10.10">
    <property type="entry name" value="Endonuclease/exonuclease/phosphatase"/>
    <property type="match status" value="1"/>
</dbReference>
<dbReference type="InterPro" id="IPR046985">
    <property type="entry name" value="IP5"/>
</dbReference>
<protein>
    <recommendedName>
        <fullName evidence="2">Inositol polyphosphate-related phosphatase domain-containing protein</fullName>
    </recommendedName>
</protein>
<evidence type="ECO:0000256" key="1">
    <source>
        <dbReference type="ARBA" id="ARBA00005910"/>
    </source>
</evidence>
<feature type="domain" description="Inositol polyphosphate-related phosphatase" evidence="2">
    <location>
        <begin position="2"/>
        <end position="290"/>
    </location>
</feature>
<dbReference type="InterPro" id="IPR036691">
    <property type="entry name" value="Endo/exonu/phosph_ase_sf"/>
</dbReference>
<dbReference type="SUPFAM" id="SSF56219">
    <property type="entry name" value="DNase I-like"/>
    <property type="match status" value="1"/>
</dbReference>
<dbReference type="AlphaFoldDB" id="A0A811KI63"/>
<dbReference type="InterPro" id="IPR041611">
    <property type="entry name" value="SKICH"/>
</dbReference>
<dbReference type="Gene3D" id="2.60.40.2840">
    <property type="match status" value="1"/>
</dbReference>
<sequence>MMKWRLGAVTYNLCGKPSKLDKVKQLVEKVLDKSDTQLDGIVVSLQEVNVAERTNVIPDAWKEHLHAILWEKGYISVCSSYMMTNFLIFFVLRAYATLVQKCEFDYIKDRYYGVKGSICMSIDLKANVRLIFVGSHLIHGPEAYDRRVLQAKSVKDFVNRKIENKVIPIVMWLGDFNFRVTGVGASEFVQTLRSDDLEVAEVLKKHDQLSEARFFYDIFDTWTEANITFLPTYRMHIGSNQYDINRVPSWTDRILFNKAQCLDYNSIPEIKVSDHMPVYGIYETSSFDVDDQSNWEIEFDKIDYWYTNLPLRINFNGARFWKLNGSVWDWVGVYKVPDVSDRRFVTQTSVMSAVDIGTTYQVEFGALPAGIYFAAYHSYNQGSIQGMSNVFTVKDL</sequence>
<dbReference type="Pfam" id="PF22669">
    <property type="entry name" value="Exo_endo_phos2"/>
    <property type="match status" value="1"/>
</dbReference>
<name>A0A811KI63_9BILA</name>
<organism evidence="3 4">
    <name type="scientific">Bursaphelenchus okinawaensis</name>
    <dbReference type="NCBI Taxonomy" id="465554"/>
    <lineage>
        <taxon>Eukaryota</taxon>
        <taxon>Metazoa</taxon>
        <taxon>Ecdysozoa</taxon>
        <taxon>Nematoda</taxon>
        <taxon>Chromadorea</taxon>
        <taxon>Rhabditida</taxon>
        <taxon>Tylenchina</taxon>
        <taxon>Tylenchomorpha</taxon>
        <taxon>Aphelenchoidea</taxon>
        <taxon>Aphelenchoididae</taxon>
        <taxon>Bursaphelenchus</taxon>
    </lineage>
</organism>
<dbReference type="GO" id="GO:0048488">
    <property type="term" value="P:synaptic vesicle endocytosis"/>
    <property type="evidence" value="ECO:0007669"/>
    <property type="project" value="TreeGrafter"/>
</dbReference>
<accession>A0A811KI63</accession>
<keyword evidence="4" id="KW-1185">Reference proteome</keyword>
<evidence type="ECO:0000259" key="2">
    <source>
        <dbReference type="SMART" id="SM00128"/>
    </source>
</evidence>
<dbReference type="Pfam" id="PF17751">
    <property type="entry name" value="SKICH"/>
    <property type="match status" value="1"/>
</dbReference>
<gene>
    <name evidence="3" type="ORF">BOKJ2_LOCUS5893</name>
</gene>
<dbReference type="OrthoDB" id="62798at2759"/>
<evidence type="ECO:0000313" key="3">
    <source>
        <dbReference type="EMBL" id="CAD5215038.1"/>
    </source>
</evidence>
<comment type="caution">
    <text evidence="3">The sequence shown here is derived from an EMBL/GenBank/DDBJ whole genome shotgun (WGS) entry which is preliminary data.</text>
</comment>
<dbReference type="GO" id="GO:0004439">
    <property type="term" value="F:phosphatidylinositol-4,5-bisphosphate 5-phosphatase activity"/>
    <property type="evidence" value="ECO:0007669"/>
    <property type="project" value="TreeGrafter"/>
</dbReference>
<dbReference type="SMART" id="SM00128">
    <property type="entry name" value="IPPc"/>
    <property type="match status" value="1"/>
</dbReference>